<dbReference type="InterPro" id="IPR029058">
    <property type="entry name" value="AB_hydrolase_fold"/>
</dbReference>
<dbReference type="PANTHER" id="PTHR43056">
    <property type="entry name" value="PEPTIDASE S9 PROLYL OLIGOPEPTIDASE"/>
    <property type="match status" value="1"/>
</dbReference>
<proteinExistence type="predicted"/>
<dbReference type="Gene3D" id="3.40.50.1820">
    <property type="entry name" value="alpha/beta hydrolase"/>
    <property type="match status" value="1"/>
</dbReference>
<dbReference type="Pfam" id="PF02129">
    <property type="entry name" value="Peptidase_S15"/>
    <property type="match status" value="1"/>
</dbReference>
<evidence type="ECO:0000313" key="3">
    <source>
        <dbReference type="EMBL" id="SVA77833.1"/>
    </source>
</evidence>
<dbReference type="SUPFAM" id="SSF53474">
    <property type="entry name" value="alpha/beta-Hydrolases"/>
    <property type="match status" value="1"/>
</dbReference>
<organism evidence="3">
    <name type="scientific">marine metagenome</name>
    <dbReference type="NCBI Taxonomy" id="408172"/>
    <lineage>
        <taxon>unclassified sequences</taxon>
        <taxon>metagenomes</taxon>
        <taxon>ecological metagenomes</taxon>
    </lineage>
</organism>
<dbReference type="PANTHER" id="PTHR43056:SF10">
    <property type="entry name" value="COCE_NOND FAMILY, PUTATIVE (AFU_ORTHOLOGUE AFUA_7G00600)-RELATED"/>
    <property type="match status" value="1"/>
</dbReference>
<gene>
    <name evidence="3" type="ORF">METZ01_LOCUS130687</name>
</gene>
<dbReference type="InterPro" id="IPR005674">
    <property type="entry name" value="CocE/Ser_esterase"/>
</dbReference>
<keyword evidence="1" id="KW-0378">Hydrolase</keyword>
<dbReference type="GO" id="GO:0008239">
    <property type="term" value="F:dipeptidyl-peptidase activity"/>
    <property type="evidence" value="ECO:0007669"/>
    <property type="project" value="InterPro"/>
</dbReference>
<name>A0A381YMR5_9ZZZZ</name>
<sequence length="585" mass="66118">MSKILFVAVLLISSALASCSNSETMLNIPIEMRDGVKLYADIYVPSGEGPFPVILSRVPYGTQSDYILQPAYGKYFTDRGYVYVSQNVRGRFGSEGLFTAYVEGQEIPDAYDTVEWIVNQDWSNDNVGVMGESYYGYTSLMAAVSGHPAVKAISPANITLAREKQSLDGVFPIQASGLWTLNMDDIVNGEYQDTDSLDLYHLPMITLGSENNMRDSLWRERVEGYLKDPSELKKSAIREYQKIRVPALHFGGWYDTFTRGSIAIWNGVKTYSENPDVIDKQWLVIGPWDHDSMSVHIADIAPATTIGKRDFGTKAINTYGETVTEFFDYFLKGKDNGFIYTKRVYYFNIGDDDWREADEWPPLSSEIQSFYLNVNQELTDKSPNEDSMSSYTYDPKNPITITEGTNIWLRSSEMKNRRTLLERDDILIFETEALQKDLEITGDISLELFASSSAIDTDFTAAIVDVYPDGYSLLIQEGILRASHRNKDESPSHINPNEIYELNIDLWSTSYVIPAGHKLRLEISSSNFPRFARNLNNGEPFGMSDELKIAEQTIYYGERYPSRLLLPVIPALLKTKPSTTSINSL</sequence>
<dbReference type="EMBL" id="UINC01018514">
    <property type="protein sequence ID" value="SVA77833.1"/>
    <property type="molecule type" value="Genomic_DNA"/>
</dbReference>
<dbReference type="InterPro" id="IPR008979">
    <property type="entry name" value="Galactose-bd-like_sf"/>
</dbReference>
<dbReference type="Gene3D" id="1.10.3020.10">
    <property type="entry name" value="alpha-amino acid ester hydrolase ( Helical cap domain)"/>
    <property type="match status" value="1"/>
</dbReference>
<evidence type="ECO:0000259" key="2">
    <source>
        <dbReference type="SMART" id="SM00939"/>
    </source>
</evidence>
<feature type="domain" description="Xaa-Pro dipeptidyl-peptidase C-terminal" evidence="2">
    <location>
        <begin position="324"/>
        <end position="565"/>
    </location>
</feature>
<dbReference type="InterPro" id="IPR013736">
    <property type="entry name" value="Xaa-Pro_dipept_C"/>
</dbReference>
<dbReference type="InterPro" id="IPR000383">
    <property type="entry name" value="Xaa-Pro-like_dom"/>
</dbReference>
<dbReference type="SUPFAM" id="SSF49785">
    <property type="entry name" value="Galactose-binding domain-like"/>
    <property type="match status" value="1"/>
</dbReference>
<evidence type="ECO:0000256" key="1">
    <source>
        <dbReference type="ARBA" id="ARBA00022801"/>
    </source>
</evidence>
<dbReference type="AlphaFoldDB" id="A0A381YMR5"/>
<dbReference type="PROSITE" id="PS51257">
    <property type="entry name" value="PROKAR_LIPOPROTEIN"/>
    <property type="match status" value="1"/>
</dbReference>
<accession>A0A381YMR5</accession>
<protein>
    <recommendedName>
        <fullName evidence="2">Xaa-Pro dipeptidyl-peptidase C-terminal domain-containing protein</fullName>
    </recommendedName>
</protein>
<dbReference type="Gene3D" id="2.60.120.260">
    <property type="entry name" value="Galactose-binding domain-like"/>
    <property type="match status" value="1"/>
</dbReference>
<dbReference type="Pfam" id="PF08530">
    <property type="entry name" value="PepX_C"/>
    <property type="match status" value="1"/>
</dbReference>
<dbReference type="SMART" id="SM00939">
    <property type="entry name" value="PepX_C"/>
    <property type="match status" value="1"/>
</dbReference>
<dbReference type="NCBIfam" id="TIGR00976">
    <property type="entry name" value="CocE_NonD"/>
    <property type="match status" value="1"/>
</dbReference>
<reference evidence="3" key="1">
    <citation type="submission" date="2018-05" db="EMBL/GenBank/DDBJ databases">
        <authorList>
            <person name="Lanie J.A."/>
            <person name="Ng W.-L."/>
            <person name="Kazmierczak K.M."/>
            <person name="Andrzejewski T.M."/>
            <person name="Davidsen T.M."/>
            <person name="Wayne K.J."/>
            <person name="Tettelin H."/>
            <person name="Glass J.I."/>
            <person name="Rusch D."/>
            <person name="Podicherti R."/>
            <person name="Tsui H.-C.T."/>
            <person name="Winkler M.E."/>
        </authorList>
    </citation>
    <scope>NUCLEOTIDE SEQUENCE</scope>
</reference>
<dbReference type="InterPro" id="IPR050585">
    <property type="entry name" value="Xaa-Pro_dipeptidyl-ppase/CocE"/>
</dbReference>